<reference evidence="1" key="1">
    <citation type="submission" date="2020-08" db="EMBL/GenBank/DDBJ databases">
        <title>Multicomponent nature underlies the extraordinary mechanical properties of spider dragline silk.</title>
        <authorList>
            <person name="Kono N."/>
            <person name="Nakamura H."/>
            <person name="Mori M."/>
            <person name="Yoshida Y."/>
            <person name="Ohtoshi R."/>
            <person name="Malay A.D."/>
            <person name="Moran D.A.P."/>
            <person name="Tomita M."/>
            <person name="Numata K."/>
            <person name="Arakawa K."/>
        </authorList>
    </citation>
    <scope>NUCLEOTIDE SEQUENCE</scope>
</reference>
<dbReference type="OrthoDB" id="10437555at2759"/>
<proteinExistence type="predicted"/>
<dbReference type="AlphaFoldDB" id="A0A8X6IUP0"/>
<protein>
    <submittedName>
        <fullName evidence="1">Uncharacterized protein</fullName>
    </submittedName>
</protein>
<sequence length="241" mass="28239">MPRQKSGKVHIPSSAVRMLPITRNQSALIRNYEVWRNDLDEKKDFVEVCRPLSIILDNPFIITRSRFSLLNMDEESLYTSKALSNCKIRNGLTETESSVFEDIPFRHRLKENLQETEPSFSDAEKEIRASKEKSQKLSADISAIPLSDKRNESGCFIPTVSLPTDIKRKDEKLNHELTPLFYYDTWPYFCYISSLAQVRHILRTMDSLKCFFSDTFRFLFSFSHRLYIILKDIAVYIYDII</sequence>
<organism evidence="1 2">
    <name type="scientific">Nephila pilipes</name>
    <name type="common">Giant wood spider</name>
    <name type="synonym">Nephila maculata</name>
    <dbReference type="NCBI Taxonomy" id="299642"/>
    <lineage>
        <taxon>Eukaryota</taxon>
        <taxon>Metazoa</taxon>
        <taxon>Ecdysozoa</taxon>
        <taxon>Arthropoda</taxon>
        <taxon>Chelicerata</taxon>
        <taxon>Arachnida</taxon>
        <taxon>Araneae</taxon>
        <taxon>Araneomorphae</taxon>
        <taxon>Entelegynae</taxon>
        <taxon>Araneoidea</taxon>
        <taxon>Nephilidae</taxon>
        <taxon>Nephila</taxon>
    </lineage>
</organism>
<name>A0A8X6IUP0_NEPPI</name>
<comment type="caution">
    <text evidence="1">The sequence shown here is derived from an EMBL/GenBank/DDBJ whole genome shotgun (WGS) entry which is preliminary data.</text>
</comment>
<evidence type="ECO:0000313" key="2">
    <source>
        <dbReference type="Proteomes" id="UP000887013"/>
    </source>
</evidence>
<dbReference type="EMBL" id="BMAW01047518">
    <property type="protein sequence ID" value="GFS61226.1"/>
    <property type="molecule type" value="Genomic_DNA"/>
</dbReference>
<gene>
    <name evidence="1" type="ORF">NPIL_659361</name>
</gene>
<dbReference type="Proteomes" id="UP000887013">
    <property type="component" value="Unassembled WGS sequence"/>
</dbReference>
<accession>A0A8X6IUP0</accession>
<keyword evidence="2" id="KW-1185">Reference proteome</keyword>
<evidence type="ECO:0000313" key="1">
    <source>
        <dbReference type="EMBL" id="GFS61226.1"/>
    </source>
</evidence>